<dbReference type="GeneID" id="89993820"/>
<keyword evidence="3" id="KW-1185">Reference proteome</keyword>
<sequence length="264" mass="30755">MFSSILKKSSKHEKGGNYDSDTKSRSYDEQAQPSYTEDDDIVDDESTDEDWDKVEVENPIHKEWVELEDEDSEFDTSQPNTRRKYSTASDRSARAQKHVPRGRSGRKIHFKSSVNVRRDDHADRTTATHAPRIAGTYITGTGRSRNFEAREPSDYEPSRSDGCDNAEPETMYRRDSQVSSRFLTPSVRGYSPNRHDLTENQIHILMEHKRQELQGIEAFREAEHDHDLGIRYERPVRRPDSGYYNSGYYQYQQARGKYYDAPKE</sequence>
<accession>A0ABR0S063</accession>
<evidence type="ECO:0000313" key="3">
    <source>
        <dbReference type="Proteomes" id="UP001334248"/>
    </source>
</evidence>
<comment type="caution">
    <text evidence="2">The sequence shown here is derived from an EMBL/GenBank/DDBJ whole genome shotgun (WGS) entry which is preliminary data.</text>
</comment>
<evidence type="ECO:0000313" key="2">
    <source>
        <dbReference type="EMBL" id="KAK5946230.1"/>
    </source>
</evidence>
<name>A0ABR0S063_9EURO</name>
<feature type="compositionally biased region" description="Basic and acidic residues" evidence="1">
    <location>
        <begin position="53"/>
        <end position="65"/>
    </location>
</feature>
<proteinExistence type="predicted"/>
<feature type="compositionally biased region" description="Basic and acidic residues" evidence="1">
    <location>
        <begin position="12"/>
        <end position="28"/>
    </location>
</feature>
<dbReference type="RefSeq" id="XP_064734320.1">
    <property type="nucleotide sequence ID" value="XM_064868823.1"/>
</dbReference>
<feature type="compositionally biased region" description="Basic residues" evidence="1">
    <location>
        <begin position="94"/>
        <end position="110"/>
    </location>
</feature>
<feature type="compositionally biased region" description="Basic and acidic residues" evidence="1">
    <location>
        <begin position="145"/>
        <end position="162"/>
    </location>
</feature>
<feature type="region of interest" description="Disordered" evidence="1">
    <location>
        <begin position="1"/>
        <end position="194"/>
    </location>
</feature>
<protein>
    <submittedName>
        <fullName evidence="2">Uncharacterized protein</fullName>
    </submittedName>
</protein>
<gene>
    <name evidence="2" type="ORF">PMZ80_000371</name>
</gene>
<feature type="compositionally biased region" description="Polar residues" evidence="1">
    <location>
        <begin position="75"/>
        <end position="90"/>
    </location>
</feature>
<feature type="compositionally biased region" description="Basic and acidic residues" evidence="1">
    <location>
        <begin position="116"/>
        <end position="126"/>
    </location>
</feature>
<reference evidence="2 3" key="1">
    <citation type="journal article" date="2023" name="Res Sq">
        <title>Genomic and morphological characterization of Knufia obscura isolated from the Mars 2020 spacecraft assembly facility.</title>
        <authorList>
            <person name="Chander A.M."/>
            <person name="Teixeira M.M."/>
            <person name="Singh N.K."/>
            <person name="Williams M.P."/>
            <person name="Parker C.W."/>
            <person name="Leo P."/>
            <person name="Stajich J.E."/>
            <person name="Torok T."/>
            <person name="Tighe S."/>
            <person name="Mason C.E."/>
            <person name="Venkateswaran K."/>
        </authorList>
    </citation>
    <scope>NUCLEOTIDE SEQUENCE [LARGE SCALE GENOMIC DNA]</scope>
    <source>
        <strain evidence="2 3">CCFEE 5817</strain>
    </source>
</reference>
<dbReference type="Proteomes" id="UP001334248">
    <property type="component" value="Unassembled WGS sequence"/>
</dbReference>
<evidence type="ECO:0000256" key="1">
    <source>
        <dbReference type="SAM" id="MobiDB-lite"/>
    </source>
</evidence>
<organism evidence="2 3">
    <name type="scientific">Knufia obscura</name>
    <dbReference type="NCBI Taxonomy" id="1635080"/>
    <lineage>
        <taxon>Eukaryota</taxon>
        <taxon>Fungi</taxon>
        <taxon>Dikarya</taxon>
        <taxon>Ascomycota</taxon>
        <taxon>Pezizomycotina</taxon>
        <taxon>Eurotiomycetes</taxon>
        <taxon>Chaetothyriomycetidae</taxon>
        <taxon>Chaetothyriales</taxon>
        <taxon>Trichomeriaceae</taxon>
        <taxon>Knufia</taxon>
    </lineage>
</organism>
<feature type="compositionally biased region" description="Acidic residues" evidence="1">
    <location>
        <begin position="36"/>
        <end position="52"/>
    </location>
</feature>
<dbReference type="EMBL" id="JAVHJV010000001">
    <property type="protein sequence ID" value="KAK5946230.1"/>
    <property type="molecule type" value="Genomic_DNA"/>
</dbReference>